<comment type="caution">
    <text evidence="1">The sequence shown here is derived from an EMBL/GenBank/DDBJ whole genome shotgun (WGS) entry which is preliminary data.</text>
</comment>
<protein>
    <submittedName>
        <fullName evidence="1">Uncharacterized protein</fullName>
    </submittedName>
</protein>
<dbReference type="EMBL" id="VSSQ01016275">
    <property type="protein sequence ID" value="MPM57449.1"/>
    <property type="molecule type" value="Genomic_DNA"/>
</dbReference>
<accession>A0A645AWH0</accession>
<sequence>MEDIGQHLFFLLPQPCNMQSIYELQKEINIPLPLFVPPLQSHQVVVLVKTLAESLQHFTRSGAALGTVHQNTIGIHQQKDRLGVDSINFAQPFLLRPLGVIYTHKPFIHKIGHTVNRENIVFHVQTRRAPGRTKIQE</sequence>
<proteinExistence type="predicted"/>
<organism evidence="1">
    <name type="scientific">bioreactor metagenome</name>
    <dbReference type="NCBI Taxonomy" id="1076179"/>
    <lineage>
        <taxon>unclassified sequences</taxon>
        <taxon>metagenomes</taxon>
        <taxon>ecological metagenomes</taxon>
    </lineage>
</organism>
<gene>
    <name evidence="1" type="ORF">SDC9_104271</name>
</gene>
<name>A0A645AWH0_9ZZZZ</name>
<dbReference type="AlphaFoldDB" id="A0A645AWH0"/>
<reference evidence="1" key="1">
    <citation type="submission" date="2019-08" db="EMBL/GenBank/DDBJ databases">
        <authorList>
            <person name="Kucharzyk K."/>
            <person name="Murdoch R.W."/>
            <person name="Higgins S."/>
            <person name="Loffler F."/>
        </authorList>
    </citation>
    <scope>NUCLEOTIDE SEQUENCE</scope>
</reference>
<evidence type="ECO:0000313" key="1">
    <source>
        <dbReference type="EMBL" id="MPM57449.1"/>
    </source>
</evidence>